<keyword evidence="2" id="KW-1185">Reference proteome</keyword>
<dbReference type="AlphaFoldDB" id="A0A8S0QHI3"/>
<comment type="caution">
    <text evidence="1">The sequence shown here is derived from an EMBL/GenBank/DDBJ whole genome shotgun (WGS) entry which is preliminary data.</text>
</comment>
<organism evidence="1 2">
    <name type="scientific">Olea europaea subsp. europaea</name>
    <dbReference type="NCBI Taxonomy" id="158383"/>
    <lineage>
        <taxon>Eukaryota</taxon>
        <taxon>Viridiplantae</taxon>
        <taxon>Streptophyta</taxon>
        <taxon>Embryophyta</taxon>
        <taxon>Tracheophyta</taxon>
        <taxon>Spermatophyta</taxon>
        <taxon>Magnoliopsida</taxon>
        <taxon>eudicotyledons</taxon>
        <taxon>Gunneridae</taxon>
        <taxon>Pentapetalae</taxon>
        <taxon>asterids</taxon>
        <taxon>lamiids</taxon>
        <taxon>Lamiales</taxon>
        <taxon>Oleaceae</taxon>
        <taxon>Oleeae</taxon>
        <taxon>Olea</taxon>
    </lineage>
</organism>
<dbReference type="Proteomes" id="UP000594638">
    <property type="component" value="Unassembled WGS sequence"/>
</dbReference>
<gene>
    <name evidence="1" type="ORF">OLEA9_A031184</name>
</gene>
<accession>A0A8S0QHI3</accession>
<reference evidence="1 2" key="1">
    <citation type="submission" date="2019-12" db="EMBL/GenBank/DDBJ databases">
        <authorList>
            <person name="Alioto T."/>
            <person name="Alioto T."/>
            <person name="Gomez Garrido J."/>
        </authorList>
    </citation>
    <scope>NUCLEOTIDE SEQUENCE [LARGE SCALE GENOMIC DNA]</scope>
</reference>
<evidence type="ECO:0000313" key="2">
    <source>
        <dbReference type="Proteomes" id="UP000594638"/>
    </source>
</evidence>
<protein>
    <submittedName>
        <fullName evidence="1">Uncharacterized protein</fullName>
    </submittedName>
</protein>
<proteinExistence type="predicted"/>
<sequence>MGGGGHNGGAEKFSKSLGSVGLDCICETFATQIFKQNNFSSFICLLNNFTMEAEETTQLMIVNISLKIRVTPRHKQMDF</sequence>
<evidence type="ECO:0000313" key="1">
    <source>
        <dbReference type="EMBL" id="CAA2965303.1"/>
    </source>
</evidence>
<dbReference type="EMBL" id="CACTIH010001840">
    <property type="protein sequence ID" value="CAA2965303.1"/>
    <property type="molecule type" value="Genomic_DNA"/>
</dbReference>
<name>A0A8S0QHI3_OLEEU</name>
<dbReference type="Gramene" id="OE9A031184T1">
    <property type="protein sequence ID" value="OE9A031184C1"/>
    <property type="gene ID" value="OE9A031184"/>
</dbReference>